<dbReference type="Proteomes" id="UP001164743">
    <property type="component" value="Chromosome 8A"/>
</dbReference>
<dbReference type="GeneID" id="77812673"/>
<keyword evidence="2" id="KW-1185">Reference proteome</keyword>
<gene>
    <name evidence="1" type="ORF">PtA15_8A357</name>
</gene>
<protein>
    <submittedName>
        <fullName evidence="1">Uncharacterized protein</fullName>
    </submittedName>
</protein>
<evidence type="ECO:0000313" key="1">
    <source>
        <dbReference type="EMBL" id="WAQ87453.1"/>
    </source>
</evidence>
<dbReference type="EMBL" id="CP110428">
    <property type="protein sequence ID" value="WAQ87453.1"/>
    <property type="molecule type" value="Genomic_DNA"/>
</dbReference>
<dbReference type="RefSeq" id="XP_053023008.1">
    <property type="nucleotide sequence ID" value="XM_053171778.1"/>
</dbReference>
<accession>A0ABY7CR87</accession>
<reference evidence="1" key="1">
    <citation type="submission" date="2022-10" db="EMBL/GenBank/DDBJ databases">
        <title>Puccinia triticina Genome sequencing and assembly.</title>
        <authorList>
            <person name="Li C."/>
        </authorList>
    </citation>
    <scope>NUCLEOTIDE SEQUENCE</scope>
    <source>
        <strain evidence="1">Pt15</strain>
    </source>
</reference>
<evidence type="ECO:0000313" key="2">
    <source>
        <dbReference type="Proteomes" id="UP001164743"/>
    </source>
</evidence>
<sequence length="142" mass="16477">MVGAQDLAQRRPTPAAVQERIWAGSRVDQPAIERVQFLNHHASSYVVSLMPLERYYRSTNITSIVEGTFSRSFLCLDHDIAKARERQRDKYRKAERQADIKRRAEEMCRYEANQEWQELIRQAHQATMLAFISLLGLATAIQ</sequence>
<proteinExistence type="predicted"/>
<organism evidence="1 2">
    <name type="scientific">Puccinia triticina</name>
    <dbReference type="NCBI Taxonomy" id="208348"/>
    <lineage>
        <taxon>Eukaryota</taxon>
        <taxon>Fungi</taxon>
        <taxon>Dikarya</taxon>
        <taxon>Basidiomycota</taxon>
        <taxon>Pucciniomycotina</taxon>
        <taxon>Pucciniomycetes</taxon>
        <taxon>Pucciniales</taxon>
        <taxon>Pucciniaceae</taxon>
        <taxon>Puccinia</taxon>
    </lineage>
</organism>
<name>A0ABY7CR87_9BASI</name>